<feature type="region of interest" description="Disordered" evidence="1">
    <location>
        <begin position="144"/>
        <end position="203"/>
    </location>
</feature>
<feature type="region of interest" description="Disordered" evidence="1">
    <location>
        <begin position="63"/>
        <end position="128"/>
    </location>
</feature>
<evidence type="ECO:0000313" key="3">
    <source>
        <dbReference type="Proteomes" id="UP001237642"/>
    </source>
</evidence>
<evidence type="ECO:0000256" key="1">
    <source>
        <dbReference type="SAM" id="MobiDB-lite"/>
    </source>
</evidence>
<proteinExistence type="predicted"/>
<feature type="compositionally biased region" description="Polar residues" evidence="1">
    <location>
        <begin position="164"/>
        <end position="177"/>
    </location>
</feature>
<dbReference type="EMBL" id="JAUIZM010000003">
    <property type="protein sequence ID" value="KAK1394558.1"/>
    <property type="molecule type" value="Genomic_DNA"/>
</dbReference>
<feature type="compositionally biased region" description="Basic and acidic residues" evidence="1">
    <location>
        <begin position="152"/>
        <end position="163"/>
    </location>
</feature>
<feature type="compositionally biased region" description="Basic and acidic residues" evidence="1">
    <location>
        <begin position="63"/>
        <end position="113"/>
    </location>
</feature>
<feature type="compositionally biased region" description="Basic and acidic residues" evidence="1">
    <location>
        <begin position="179"/>
        <end position="192"/>
    </location>
</feature>
<gene>
    <name evidence="2" type="ORF">POM88_013614</name>
</gene>
<reference evidence="2" key="2">
    <citation type="submission" date="2023-05" db="EMBL/GenBank/DDBJ databases">
        <authorList>
            <person name="Schelkunov M.I."/>
        </authorList>
    </citation>
    <scope>NUCLEOTIDE SEQUENCE</scope>
    <source>
        <strain evidence="2">Hsosn_3</strain>
        <tissue evidence="2">Leaf</tissue>
    </source>
</reference>
<comment type="caution">
    <text evidence="2">The sequence shown here is derived from an EMBL/GenBank/DDBJ whole genome shotgun (WGS) entry which is preliminary data.</text>
</comment>
<organism evidence="2 3">
    <name type="scientific">Heracleum sosnowskyi</name>
    <dbReference type="NCBI Taxonomy" id="360622"/>
    <lineage>
        <taxon>Eukaryota</taxon>
        <taxon>Viridiplantae</taxon>
        <taxon>Streptophyta</taxon>
        <taxon>Embryophyta</taxon>
        <taxon>Tracheophyta</taxon>
        <taxon>Spermatophyta</taxon>
        <taxon>Magnoliopsida</taxon>
        <taxon>eudicotyledons</taxon>
        <taxon>Gunneridae</taxon>
        <taxon>Pentapetalae</taxon>
        <taxon>asterids</taxon>
        <taxon>campanulids</taxon>
        <taxon>Apiales</taxon>
        <taxon>Apiaceae</taxon>
        <taxon>Apioideae</taxon>
        <taxon>apioid superclade</taxon>
        <taxon>Tordylieae</taxon>
        <taxon>Tordyliinae</taxon>
        <taxon>Heracleum</taxon>
    </lineage>
</organism>
<dbReference type="AlphaFoldDB" id="A0AAD8J0W0"/>
<sequence length="272" mass="30794">MAEKRIFVTPQNINAEKKRKLKDKNDDNEIRISTRKKLQFNDDVSTHGEELLGLADYIKRFESSDTKTKKAGEGLPDPKAKTAGEEFPDPKTKKIGEELPDPKTKIVGEELGKGVEGQGCNDYEMRRNENVAKDKAKLKELGLVPSKSAKSCQKDKGKCKETNNDASESEYVSNNNDLEAERQSDHEDDVTSKRTKKSKDKELRSVLVEELVHKILNCQVNNALVVSLKEKLKNLREGPGSMALFLELREQEKQQIEKEIPRAESQTQHMQS</sequence>
<accession>A0AAD8J0W0</accession>
<dbReference type="Proteomes" id="UP001237642">
    <property type="component" value="Unassembled WGS sequence"/>
</dbReference>
<evidence type="ECO:0000313" key="2">
    <source>
        <dbReference type="EMBL" id="KAK1394558.1"/>
    </source>
</evidence>
<protein>
    <submittedName>
        <fullName evidence="2">Uncharacterized protein</fullName>
    </submittedName>
</protein>
<reference evidence="2" key="1">
    <citation type="submission" date="2023-02" db="EMBL/GenBank/DDBJ databases">
        <title>Genome of toxic invasive species Heracleum sosnowskyi carries increased number of genes despite the absence of recent whole-genome duplications.</title>
        <authorList>
            <person name="Schelkunov M."/>
            <person name="Shtratnikova V."/>
            <person name="Makarenko M."/>
            <person name="Klepikova A."/>
            <person name="Omelchenko D."/>
            <person name="Novikova G."/>
            <person name="Obukhova E."/>
            <person name="Bogdanov V."/>
            <person name="Penin A."/>
            <person name="Logacheva M."/>
        </authorList>
    </citation>
    <scope>NUCLEOTIDE SEQUENCE</scope>
    <source>
        <strain evidence="2">Hsosn_3</strain>
        <tissue evidence="2">Leaf</tissue>
    </source>
</reference>
<keyword evidence="3" id="KW-1185">Reference proteome</keyword>
<name>A0AAD8J0W0_9APIA</name>